<dbReference type="OrthoDB" id="5740990at2"/>
<proteinExistence type="predicted"/>
<dbReference type="InterPro" id="IPR045502">
    <property type="entry name" value="DUF6489"/>
</dbReference>
<evidence type="ECO:0000313" key="2">
    <source>
        <dbReference type="Proteomes" id="UP000199657"/>
    </source>
</evidence>
<dbReference type="AlphaFoldDB" id="A0A1H8USV9"/>
<dbReference type="Pfam" id="PF20099">
    <property type="entry name" value="DUF6489"/>
    <property type="match status" value="1"/>
</dbReference>
<accession>A0A1H8USV9</accession>
<name>A0A1H8USV9_9GAMM</name>
<protein>
    <submittedName>
        <fullName evidence="1">Uncharacterized protein</fullName>
    </submittedName>
</protein>
<reference evidence="1 2" key="1">
    <citation type="submission" date="2016-10" db="EMBL/GenBank/DDBJ databases">
        <authorList>
            <person name="de Groot N.N."/>
        </authorList>
    </citation>
    <scope>NUCLEOTIDE SEQUENCE [LARGE SCALE GENOMIC DNA]</scope>
    <source>
        <strain evidence="1 2">CGMCC 1.6291</strain>
    </source>
</reference>
<dbReference type="EMBL" id="FOEG01000008">
    <property type="protein sequence ID" value="SEP06272.1"/>
    <property type="molecule type" value="Genomic_DNA"/>
</dbReference>
<sequence length="88" mass="9833">MKINMEVDATPEELRRFFGLPDVQPLHDEMLEMIRERMQQGMEGYDPVSLMAASLPSHLQNMEGMQRAFWDAFTGARGSGGGGGKTDE</sequence>
<organism evidence="1 2">
    <name type="scientific">Aquisalimonas asiatica</name>
    <dbReference type="NCBI Taxonomy" id="406100"/>
    <lineage>
        <taxon>Bacteria</taxon>
        <taxon>Pseudomonadati</taxon>
        <taxon>Pseudomonadota</taxon>
        <taxon>Gammaproteobacteria</taxon>
        <taxon>Chromatiales</taxon>
        <taxon>Ectothiorhodospiraceae</taxon>
        <taxon>Aquisalimonas</taxon>
    </lineage>
</organism>
<evidence type="ECO:0000313" key="1">
    <source>
        <dbReference type="EMBL" id="SEP06272.1"/>
    </source>
</evidence>
<dbReference type="STRING" id="406100.SAMN04488052_10831"/>
<keyword evidence="2" id="KW-1185">Reference proteome</keyword>
<gene>
    <name evidence="1" type="ORF">SAMN04488052_10831</name>
</gene>
<dbReference type="RefSeq" id="WP_091645262.1">
    <property type="nucleotide sequence ID" value="NZ_FOEG01000008.1"/>
</dbReference>
<dbReference type="Proteomes" id="UP000199657">
    <property type="component" value="Unassembled WGS sequence"/>
</dbReference>